<dbReference type="GO" id="GO:0015254">
    <property type="term" value="F:glycerol channel activity"/>
    <property type="evidence" value="ECO:0007669"/>
    <property type="project" value="TreeGrafter"/>
</dbReference>
<dbReference type="PANTHER" id="PTHR43829:SF9">
    <property type="entry name" value="AQUAPORIN-9"/>
    <property type="match status" value="1"/>
</dbReference>
<dbReference type="EMBL" id="LFVZ01000013">
    <property type="protein sequence ID" value="KTW26470.1"/>
    <property type="molecule type" value="Genomic_DNA"/>
</dbReference>
<name>A0A0W4ZDJ7_PNEC8</name>
<evidence type="ECO:0000256" key="4">
    <source>
        <dbReference type="ARBA" id="ARBA00022692"/>
    </source>
</evidence>
<evidence type="ECO:0000256" key="9">
    <source>
        <dbReference type="ARBA" id="ARBA00049405"/>
    </source>
</evidence>
<dbReference type="GeneID" id="28937676"/>
<evidence type="ECO:0000256" key="6">
    <source>
        <dbReference type="ARBA" id="ARBA00022989"/>
    </source>
</evidence>
<feature type="transmembrane region" description="Helical" evidence="11">
    <location>
        <begin position="183"/>
        <end position="201"/>
    </location>
</feature>
<dbReference type="CDD" id="cd00333">
    <property type="entry name" value="MIP"/>
    <property type="match status" value="1"/>
</dbReference>
<evidence type="ECO:0008006" key="14">
    <source>
        <dbReference type="Google" id="ProtNLM"/>
    </source>
</evidence>
<comment type="catalytic activity">
    <reaction evidence="9">
        <text>glycerol(in) = glycerol(out)</text>
        <dbReference type="Rhea" id="RHEA:29675"/>
        <dbReference type="ChEBI" id="CHEBI:17754"/>
    </reaction>
</comment>
<comment type="catalytic activity">
    <reaction evidence="8">
        <text>H2O(in) = H2O(out)</text>
        <dbReference type="Rhea" id="RHEA:29667"/>
        <dbReference type="ChEBI" id="CHEBI:15377"/>
    </reaction>
</comment>
<dbReference type="PRINTS" id="PR00783">
    <property type="entry name" value="MINTRINSICP"/>
</dbReference>
<feature type="transmembrane region" description="Helical" evidence="11">
    <location>
        <begin position="262"/>
        <end position="285"/>
    </location>
</feature>
<dbReference type="GO" id="GO:0005886">
    <property type="term" value="C:plasma membrane"/>
    <property type="evidence" value="ECO:0007669"/>
    <property type="project" value="TreeGrafter"/>
</dbReference>
<evidence type="ECO:0000313" key="12">
    <source>
        <dbReference type="EMBL" id="KTW26470.1"/>
    </source>
</evidence>
<keyword evidence="3 10" id="KW-0813">Transport</keyword>
<evidence type="ECO:0000256" key="3">
    <source>
        <dbReference type="ARBA" id="ARBA00022448"/>
    </source>
</evidence>
<feature type="transmembrane region" description="Helical" evidence="11">
    <location>
        <begin position="122"/>
        <end position="142"/>
    </location>
</feature>
<comment type="caution">
    <text evidence="12">The sequence shown here is derived from an EMBL/GenBank/DDBJ whole genome shotgun (WGS) entry which is preliminary data.</text>
</comment>
<keyword evidence="5" id="KW-0677">Repeat</keyword>
<organism evidence="12 13">
    <name type="scientific">Pneumocystis carinii (strain B80)</name>
    <name type="common">Rat pneumocystis pneumonia agent</name>
    <name type="synonym">Pneumocystis carinii f. sp. carinii</name>
    <dbReference type="NCBI Taxonomy" id="1408658"/>
    <lineage>
        <taxon>Eukaryota</taxon>
        <taxon>Fungi</taxon>
        <taxon>Dikarya</taxon>
        <taxon>Ascomycota</taxon>
        <taxon>Taphrinomycotina</taxon>
        <taxon>Pneumocystomycetes</taxon>
        <taxon>Pneumocystaceae</taxon>
        <taxon>Pneumocystis</taxon>
    </lineage>
</organism>
<dbReference type="Pfam" id="PF00230">
    <property type="entry name" value="MIP"/>
    <property type="match status" value="1"/>
</dbReference>
<feature type="transmembrane region" description="Helical" evidence="11">
    <location>
        <begin position="154"/>
        <end position="177"/>
    </location>
</feature>
<keyword evidence="6 11" id="KW-1133">Transmembrane helix</keyword>
<evidence type="ECO:0000256" key="11">
    <source>
        <dbReference type="SAM" id="Phobius"/>
    </source>
</evidence>
<feature type="transmembrane region" description="Helical" evidence="11">
    <location>
        <begin position="47"/>
        <end position="69"/>
    </location>
</feature>
<dbReference type="FunFam" id="1.20.1080.10:FF:000027">
    <property type="entry name" value="MIP aquaporin"/>
    <property type="match status" value="1"/>
</dbReference>
<dbReference type="Proteomes" id="UP000054454">
    <property type="component" value="Unassembled WGS sequence"/>
</dbReference>
<keyword evidence="7 11" id="KW-0472">Membrane</keyword>
<sequence length="313" mass="34704">MTELIPVSNDKLEKQDNFQSKTTTAYENDLATENTWVKFRKVLREPLAEFFACLVMIIFGDGVVAQVVLSNSTKGNYQSINWGWGIGVMFGVYISGGISGGHLNPCVTLANCVFRKFPFWKFPIYAISQTLGCFFGALIVYLNYYSAFDAFEGAGLRTVIGSTSTASVFSTYPAIFLSTGRQFLSELVSSAVLMACIFAICDQYNTPANDKGPLIILFLIFGIGACLGWQTGYAINMSRDFGTRLLSYAVGYGNEVWSAGHYYFWVPMVAPFAGCLLGGFLYDFFIYTGTESPLNFPYFGLKRLSRKVSRSFL</sequence>
<protein>
    <recommendedName>
        <fullName evidence="14">Aquaporin</fullName>
    </recommendedName>
</protein>
<feature type="transmembrane region" description="Helical" evidence="11">
    <location>
        <begin position="213"/>
        <end position="235"/>
    </location>
</feature>
<dbReference type="OrthoDB" id="3222at2759"/>
<dbReference type="InterPro" id="IPR000425">
    <property type="entry name" value="MIP"/>
</dbReference>
<comment type="subcellular location">
    <subcellularLocation>
        <location evidence="1">Membrane</location>
        <topology evidence="1">Multi-pass membrane protein</topology>
    </subcellularLocation>
</comment>
<dbReference type="PRINTS" id="PR02019">
    <property type="entry name" value="AQUAPORIN7"/>
</dbReference>
<dbReference type="AlphaFoldDB" id="A0A0W4ZDJ7"/>
<evidence type="ECO:0000256" key="10">
    <source>
        <dbReference type="RuleBase" id="RU000477"/>
    </source>
</evidence>
<evidence type="ECO:0000256" key="5">
    <source>
        <dbReference type="ARBA" id="ARBA00022737"/>
    </source>
</evidence>
<dbReference type="SUPFAM" id="SSF81338">
    <property type="entry name" value="Aquaporin-like"/>
    <property type="match status" value="1"/>
</dbReference>
<evidence type="ECO:0000256" key="2">
    <source>
        <dbReference type="ARBA" id="ARBA00006175"/>
    </source>
</evidence>
<reference evidence="13" key="1">
    <citation type="journal article" date="2016" name="Nat. Commun.">
        <title>Genome analysis of three Pneumocystis species reveals adaptation mechanisms to life exclusively in mammalian hosts.</title>
        <authorList>
            <person name="Ma L."/>
            <person name="Chen Z."/>
            <person name="Huang D.W."/>
            <person name="Kutty G."/>
            <person name="Ishihara M."/>
            <person name="Wang H."/>
            <person name="Abouelleil A."/>
            <person name="Bishop L."/>
            <person name="Davey E."/>
            <person name="Deng R."/>
            <person name="Deng X."/>
            <person name="Fan L."/>
            <person name="Fantoni G."/>
            <person name="Fitzgerald M."/>
            <person name="Gogineni E."/>
            <person name="Goldberg J.M."/>
            <person name="Handley G."/>
            <person name="Hu X."/>
            <person name="Huber C."/>
            <person name="Jiao X."/>
            <person name="Jones K."/>
            <person name="Levin J.Z."/>
            <person name="Liu Y."/>
            <person name="Macdonald P."/>
            <person name="Melnikov A."/>
            <person name="Raley C."/>
            <person name="Sassi M."/>
            <person name="Sherman B.T."/>
            <person name="Song X."/>
            <person name="Sykes S."/>
            <person name="Tran B."/>
            <person name="Walsh L."/>
            <person name="Xia Y."/>
            <person name="Yang J."/>
            <person name="Young S."/>
            <person name="Zeng Q."/>
            <person name="Zheng X."/>
            <person name="Stephens R."/>
            <person name="Nusbaum C."/>
            <person name="Birren B.W."/>
            <person name="Azadi P."/>
            <person name="Lempicki R.A."/>
            <person name="Cuomo C.A."/>
            <person name="Kovacs J.A."/>
        </authorList>
    </citation>
    <scope>NUCLEOTIDE SEQUENCE [LARGE SCALE GENOMIC DNA]</scope>
    <source>
        <strain evidence="13">B80</strain>
    </source>
</reference>
<dbReference type="GO" id="GO:0015250">
    <property type="term" value="F:water channel activity"/>
    <property type="evidence" value="ECO:0007669"/>
    <property type="project" value="TreeGrafter"/>
</dbReference>
<gene>
    <name evidence="12" type="ORF">T552_02951</name>
</gene>
<feature type="transmembrane region" description="Helical" evidence="11">
    <location>
        <begin position="81"/>
        <end position="102"/>
    </location>
</feature>
<evidence type="ECO:0000256" key="7">
    <source>
        <dbReference type="ARBA" id="ARBA00023136"/>
    </source>
</evidence>
<dbReference type="RefSeq" id="XP_018224918.1">
    <property type="nucleotide sequence ID" value="XM_018371473.1"/>
</dbReference>
<keyword evidence="13" id="KW-1185">Reference proteome</keyword>
<dbReference type="PANTHER" id="PTHR43829">
    <property type="entry name" value="AQUAPORIN OR AQUAGLYCEROPORIN RELATED"/>
    <property type="match status" value="1"/>
</dbReference>
<evidence type="ECO:0000313" key="13">
    <source>
        <dbReference type="Proteomes" id="UP000054454"/>
    </source>
</evidence>
<dbReference type="VEuPathDB" id="FungiDB:T552_02951"/>
<comment type="similarity">
    <text evidence="2 10">Belongs to the MIP/aquaporin (TC 1.A.8) family.</text>
</comment>
<dbReference type="InterPro" id="IPR023271">
    <property type="entry name" value="Aquaporin-like"/>
</dbReference>
<evidence type="ECO:0000256" key="1">
    <source>
        <dbReference type="ARBA" id="ARBA00004141"/>
    </source>
</evidence>
<proteinExistence type="inferred from homology"/>
<dbReference type="InterPro" id="IPR050363">
    <property type="entry name" value="MIP/Aquaporin"/>
</dbReference>
<keyword evidence="4 10" id="KW-0812">Transmembrane</keyword>
<dbReference type="Gene3D" id="1.20.1080.10">
    <property type="entry name" value="Glycerol uptake facilitator protein"/>
    <property type="match status" value="1"/>
</dbReference>
<dbReference type="NCBIfam" id="TIGR00861">
    <property type="entry name" value="MIP"/>
    <property type="match status" value="1"/>
</dbReference>
<evidence type="ECO:0000256" key="8">
    <source>
        <dbReference type="ARBA" id="ARBA00034651"/>
    </source>
</evidence>
<accession>A0A0W4ZDJ7</accession>